<comment type="caution">
    <text evidence="2">The sequence shown here is derived from an EMBL/GenBank/DDBJ whole genome shotgun (WGS) entry which is preliminary data.</text>
</comment>
<name>A0A7J0GYK1_9ERIC</name>
<reference evidence="2 3" key="1">
    <citation type="submission" date="2019-07" db="EMBL/GenBank/DDBJ databases">
        <title>De Novo Assembly of kiwifruit Actinidia rufa.</title>
        <authorList>
            <person name="Sugita-Konishi S."/>
            <person name="Sato K."/>
            <person name="Mori E."/>
            <person name="Abe Y."/>
            <person name="Kisaki G."/>
            <person name="Hamano K."/>
            <person name="Suezawa K."/>
            <person name="Otani M."/>
            <person name="Fukuda T."/>
            <person name="Manabe T."/>
            <person name="Gomi K."/>
            <person name="Tabuchi M."/>
            <person name="Akimitsu K."/>
            <person name="Kataoka I."/>
        </authorList>
    </citation>
    <scope>NUCLEOTIDE SEQUENCE [LARGE SCALE GENOMIC DNA]</scope>
    <source>
        <strain evidence="3">cv. Fuchu</strain>
    </source>
</reference>
<organism evidence="2 3">
    <name type="scientific">Actinidia rufa</name>
    <dbReference type="NCBI Taxonomy" id="165716"/>
    <lineage>
        <taxon>Eukaryota</taxon>
        <taxon>Viridiplantae</taxon>
        <taxon>Streptophyta</taxon>
        <taxon>Embryophyta</taxon>
        <taxon>Tracheophyta</taxon>
        <taxon>Spermatophyta</taxon>
        <taxon>Magnoliopsida</taxon>
        <taxon>eudicotyledons</taxon>
        <taxon>Gunneridae</taxon>
        <taxon>Pentapetalae</taxon>
        <taxon>asterids</taxon>
        <taxon>Ericales</taxon>
        <taxon>Actinidiaceae</taxon>
        <taxon>Actinidia</taxon>
    </lineage>
</organism>
<dbReference type="Pfam" id="PF25597">
    <property type="entry name" value="SH3_retrovirus"/>
    <property type="match status" value="1"/>
</dbReference>
<sequence length="443" mass="48473">MEDRIYHMFIYNDTVHSLWTALSQMYGHAHHDLRIFDLYWDIARASHETLGLSVADYFGFLQSRWEELEQYEPLSNFPAAIATIASPAPSYKPSLIFDQMAFAAFFGSGPRSSGVSAGFPASVAPFRSTSTIQHGGDVCLSPNITLTSVLHNLISNKIFGKGYKHDVLYYFGNPPCGNNILSTHIQLDDKAVRCVFLGYSTVSKGYCCYDTISQRLYHSLDVTFLEDAPFFAGTPSLSGSDIATIPAVSDGLSCLIPLFESPQVRIPPTPDAWSPPKVYTRRAQPLAPLPDSSSVASFPLPRSVFEALQNPQWVAAMQEQMDALERNGIWELVPLPLGAKPLLTLSLSLHNREALGEACTGDTAFADSLEAFGGGQDDPVSVSIGGPVLSKFLSAFRELATYKELLRSQHLEPWDDISSALCGMKKGAPLDFLCGYTSNSCQT</sequence>
<dbReference type="Proteomes" id="UP000585474">
    <property type="component" value="Unassembled WGS sequence"/>
</dbReference>
<evidence type="ECO:0000259" key="1">
    <source>
        <dbReference type="Pfam" id="PF25597"/>
    </source>
</evidence>
<proteinExistence type="predicted"/>
<gene>
    <name evidence="2" type="ORF">Acr_25g0002810</name>
</gene>
<evidence type="ECO:0000313" key="3">
    <source>
        <dbReference type="Proteomes" id="UP000585474"/>
    </source>
</evidence>
<dbReference type="AlphaFoldDB" id="A0A7J0GYK1"/>
<feature type="domain" description="Retroviral polymerase SH3-like" evidence="1">
    <location>
        <begin position="186"/>
        <end position="231"/>
    </location>
</feature>
<accession>A0A7J0GYK1</accession>
<keyword evidence="3" id="KW-1185">Reference proteome</keyword>
<dbReference type="EMBL" id="BJWL01000025">
    <property type="protein sequence ID" value="GFZ15872.1"/>
    <property type="molecule type" value="Genomic_DNA"/>
</dbReference>
<dbReference type="OrthoDB" id="1690976at2759"/>
<dbReference type="InterPro" id="IPR057670">
    <property type="entry name" value="SH3_retrovirus"/>
</dbReference>
<evidence type="ECO:0000313" key="2">
    <source>
        <dbReference type="EMBL" id="GFZ15872.1"/>
    </source>
</evidence>
<protein>
    <submittedName>
        <fullName evidence="2">ARF-GAP domain 2</fullName>
    </submittedName>
</protein>